<protein>
    <submittedName>
        <fullName evidence="5">Phosphoglycerate dehydrogenase</fullName>
    </submittedName>
</protein>
<organism evidence="5 6">
    <name type="scientific">Fulvivirga sedimenti</name>
    <dbReference type="NCBI Taxonomy" id="2879465"/>
    <lineage>
        <taxon>Bacteria</taxon>
        <taxon>Pseudomonadati</taxon>
        <taxon>Bacteroidota</taxon>
        <taxon>Cytophagia</taxon>
        <taxon>Cytophagales</taxon>
        <taxon>Fulvivirgaceae</taxon>
        <taxon>Fulvivirga</taxon>
    </lineage>
</organism>
<evidence type="ECO:0000256" key="1">
    <source>
        <dbReference type="ARBA" id="ARBA00005854"/>
    </source>
</evidence>
<dbReference type="RefSeq" id="WP_225696942.1">
    <property type="nucleotide sequence ID" value="NZ_JAIXNE010000001.1"/>
</dbReference>
<dbReference type="InterPro" id="IPR050857">
    <property type="entry name" value="D-2-hydroxyacid_DH"/>
</dbReference>
<dbReference type="AlphaFoldDB" id="A0A9X1HKT2"/>
<accession>A0A9X1HKT2</accession>
<dbReference type="Pfam" id="PF02826">
    <property type="entry name" value="2-Hacid_dh_C"/>
    <property type="match status" value="1"/>
</dbReference>
<evidence type="ECO:0000259" key="4">
    <source>
        <dbReference type="Pfam" id="PF02826"/>
    </source>
</evidence>
<dbReference type="Gene3D" id="3.40.50.720">
    <property type="entry name" value="NAD(P)-binding Rossmann-like Domain"/>
    <property type="match status" value="2"/>
</dbReference>
<gene>
    <name evidence="5" type="ORF">LDX50_03070</name>
</gene>
<dbReference type="SUPFAM" id="SSF52283">
    <property type="entry name" value="Formate/glycerate dehydrogenase catalytic domain-like"/>
    <property type="match status" value="1"/>
</dbReference>
<name>A0A9X1HKT2_9BACT</name>
<dbReference type="PANTHER" id="PTHR42789:SF1">
    <property type="entry name" value="D-ISOMER SPECIFIC 2-HYDROXYACID DEHYDROGENASE FAMILY PROTEIN (AFU_ORTHOLOGUE AFUA_6G10090)"/>
    <property type="match status" value="1"/>
</dbReference>
<evidence type="ECO:0000256" key="2">
    <source>
        <dbReference type="ARBA" id="ARBA00023002"/>
    </source>
</evidence>
<proteinExistence type="inferred from homology"/>
<dbReference type="InterPro" id="IPR029753">
    <property type="entry name" value="D-isomer_DH_CS"/>
</dbReference>
<sequence length="313" mass="34745">MITCLVADTMHESLFPMLEGLGIQYHYNPEIRRDEIKAMLPELDGIIIRSKTRIDADLLAGSGRLKFVARAGAGIDNLDEEVLKQRGIEIINAPEGNRNAVGEQTLGMLLALMNNLMKADREVRGFTWDREGNRGYELAGKTVGIIGYGNMGMTFARKLSGMECNVLAYDKYKENYADRFCTISGMDRIFEEADVVSLHIPLTEETNGMVNDVFLDSFVKPVYLLNTARGEIVSLSAVLNGLQTGKLRGAALDVLENEKLNTLTREQKETLEALARRDDVLLSPHVGGWTFESYVRINEVLTAKLAEILPGLS</sequence>
<dbReference type="PROSITE" id="PS00670">
    <property type="entry name" value="D_2_HYDROXYACID_DH_2"/>
    <property type="match status" value="1"/>
</dbReference>
<evidence type="ECO:0000256" key="3">
    <source>
        <dbReference type="ARBA" id="ARBA00023027"/>
    </source>
</evidence>
<keyword evidence="2" id="KW-0560">Oxidoreductase</keyword>
<dbReference type="Proteomes" id="UP001139409">
    <property type="component" value="Unassembled WGS sequence"/>
</dbReference>
<reference evidence="5" key="1">
    <citation type="submission" date="2021-09" db="EMBL/GenBank/DDBJ databases">
        <title>Fulvivirga sp. isolated from coastal sediment.</title>
        <authorList>
            <person name="Yu H."/>
        </authorList>
    </citation>
    <scope>NUCLEOTIDE SEQUENCE</scope>
    <source>
        <strain evidence="5">1062</strain>
    </source>
</reference>
<evidence type="ECO:0000313" key="6">
    <source>
        <dbReference type="Proteomes" id="UP001139409"/>
    </source>
</evidence>
<feature type="domain" description="D-isomer specific 2-hydroxyacid dehydrogenase NAD-binding" evidence="4">
    <location>
        <begin position="106"/>
        <end position="287"/>
    </location>
</feature>
<dbReference type="InterPro" id="IPR006140">
    <property type="entry name" value="D-isomer_DH_NAD-bd"/>
</dbReference>
<dbReference type="EMBL" id="JAIXNE010000001">
    <property type="protein sequence ID" value="MCA6073830.1"/>
    <property type="molecule type" value="Genomic_DNA"/>
</dbReference>
<keyword evidence="6" id="KW-1185">Reference proteome</keyword>
<comment type="similarity">
    <text evidence="1">Belongs to the D-isomer specific 2-hydroxyacid dehydrogenase family.</text>
</comment>
<dbReference type="SUPFAM" id="SSF51735">
    <property type="entry name" value="NAD(P)-binding Rossmann-fold domains"/>
    <property type="match status" value="1"/>
</dbReference>
<evidence type="ECO:0000313" key="5">
    <source>
        <dbReference type="EMBL" id="MCA6073830.1"/>
    </source>
</evidence>
<dbReference type="GO" id="GO:0051287">
    <property type="term" value="F:NAD binding"/>
    <property type="evidence" value="ECO:0007669"/>
    <property type="project" value="InterPro"/>
</dbReference>
<keyword evidence="3" id="KW-0520">NAD</keyword>
<dbReference type="InterPro" id="IPR036291">
    <property type="entry name" value="NAD(P)-bd_dom_sf"/>
</dbReference>
<dbReference type="PANTHER" id="PTHR42789">
    <property type="entry name" value="D-ISOMER SPECIFIC 2-HYDROXYACID DEHYDROGENASE FAMILY PROTEIN (AFU_ORTHOLOGUE AFUA_6G10090)"/>
    <property type="match status" value="1"/>
</dbReference>
<comment type="caution">
    <text evidence="5">The sequence shown here is derived from an EMBL/GenBank/DDBJ whole genome shotgun (WGS) entry which is preliminary data.</text>
</comment>
<dbReference type="GO" id="GO:0016616">
    <property type="term" value="F:oxidoreductase activity, acting on the CH-OH group of donors, NAD or NADP as acceptor"/>
    <property type="evidence" value="ECO:0007669"/>
    <property type="project" value="InterPro"/>
</dbReference>